<sequence length="173" mass="19857">MIREDTQRRRRFCLIGPAYPYRGGISHYNTSLICELSGRHDAVALNFTRLYPDFLFPGRTQYDESASPHAAPSERIIDSINPVTWVRAGLRAARLRPDVTVVQWWHPFFAPAIFVICSILRIMRRGRILFICHNVVPHETSPLDRLLSRIAFSTAHSFIVQSREDGNNLVGLR</sequence>
<dbReference type="Proteomes" id="UP000886069">
    <property type="component" value="Unassembled WGS sequence"/>
</dbReference>
<keyword evidence="1" id="KW-0472">Membrane</keyword>
<feature type="non-terminal residue" evidence="2">
    <location>
        <position position="173"/>
    </location>
</feature>
<keyword evidence="1" id="KW-0812">Transmembrane</keyword>
<protein>
    <submittedName>
        <fullName evidence="2">Glycosyl transferase family 1</fullName>
    </submittedName>
</protein>
<evidence type="ECO:0000256" key="1">
    <source>
        <dbReference type="SAM" id="Phobius"/>
    </source>
</evidence>
<dbReference type="AlphaFoldDB" id="A0A7V2ATW6"/>
<organism evidence="2">
    <name type="scientific">Eiseniibacteriota bacterium</name>
    <dbReference type="NCBI Taxonomy" id="2212470"/>
    <lineage>
        <taxon>Bacteria</taxon>
        <taxon>Candidatus Eiseniibacteriota</taxon>
    </lineage>
</organism>
<gene>
    <name evidence="2" type="ORF">ENO08_01750</name>
</gene>
<evidence type="ECO:0000313" key="2">
    <source>
        <dbReference type="EMBL" id="HER43165.1"/>
    </source>
</evidence>
<dbReference type="GO" id="GO:0016740">
    <property type="term" value="F:transferase activity"/>
    <property type="evidence" value="ECO:0007669"/>
    <property type="project" value="UniProtKB-KW"/>
</dbReference>
<accession>A0A7V2ATW6</accession>
<name>A0A7V2ATW6_UNCEI</name>
<dbReference type="SUPFAM" id="SSF53756">
    <property type="entry name" value="UDP-Glycosyltransferase/glycogen phosphorylase"/>
    <property type="match status" value="1"/>
</dbReference>
<dbReference type="Gene3D" id="3.40.50.2000">
    <property type="entry name" value="Glycogen Phosphorylase B"/>
    <property type="match status" value="1"/>
</dbReference>
<reference evidence="2" key="1">
    <citation type="journal article" date="2020" name="mSystems">
        <title>Genome- and Community-Level Interaction Insights into Carbon Utilization and Element Cycling Functions of Hydrothermarchaeota in Hydrothermal Sediment.</title>
        <authorList>
            <person name="Zhou Z."/>
            <person name="Liu Y."/>
            <person name="Xu W."/>
            <person name="Pan J."/>
            <person name="Luo Z.H."/>
            <person name="Li M."/>
        </authorList>
    </citation>
    <scope>NUCLEOTIDE SEQUENCE [LARGE SCALE GENOMIC DNA]</scope>
    <source>
        <strain evidence="2">SpSt-1233</strain>
    </source>
</reference>
<keyword evidence="2" id="KW-0808">Transferase</keyword>
<dbReference type="EMBL" id="DSEC01000124">
    <property type="protein sequence ID" value="HER43165.1"/>
    <property type="molecule type" value="Genomic_DNA"/>
</dbReference>
<keyword evidence="1" id="KW-1133">Transmembrane helix</keyword>
<feature type="transmembrane region" description="Helical" evidence="1">
    <location>
        <begin position="104"/>
        <end position="123"/>
    </location>
</feature>
<comment type="caution">
    <text evidence="2">The sequence shown here is derived from an EMBL/GenBank/DDBJ whole genome shotgun (WGS) entry which is preliminary data.</text>
</comment>
<proteinExistence type="predicted"/>